<accession>A0ABQ7TPY8</accession>
<evidence type="ECO:0008006" key="4">
    <source>
        <dbReference type="Google" id="ProtNLM"/>
    </source>
</evidence>
<keyword evidence="3" id="KW-1185">Reference proteome</keyword>
<feature type="compositionally biased region" description="Polar residues" evidence="1">
    <location>
        <begin position="211"/>
        <end position="224"/>
    </location>
</feature>
<evidence type="ECO:0000256" key="1">
    <source>
        <dbReference type="SAM" id="MobiDB-lite"/>
    </source>
</evidence>
<dbReference type="EMBL" id="JAIPUX010000026">
    <property type="protein sequence ID" value="KAH0631875.1"/>
    <property type="molecule type" value="Genomic_DNA"/>
</dbReference>
<dbReference type="InterPro" id="IPR023674">
    <property type="entry name" value="Ribosomal_uL1-like"/>
</dbReference>
<reference evidence="2 3" key="1">
    <citation type="journal article" date="2022" name="Gigascience">
        <title>A chromosome-level genome assembly and annotation of the desert horned lizard, Phrynosoma platyrhinos, provides insight into chromosomal rearrangements among reptiles.</title>
        <authorList>
            <person name="Koochekian N."/>
            <person name="Ascanio A."/>
            <person name="Farleigh K."/>
            <person name="Card D.C."/>
            <person name="Schield D.R."/>
            <person name="Castoe T.A."/>
            <person name="Jezkova T."/>
        </authorList>
    </citation>
    <scope>NUCLEOTIDE SEQUENCE [LARGE SCALE GENOMIC DNA]</scope>
    <source>
        <strain evidence="2">NK-2021</strain>
    </source>
</reference>
<feature type="compositionally biased region" description="Basic residues" evidence="1">
    <location>
        <begin position="197"/>
        <end position="206"/>
    </location>
</feature>
<dbReference type="SUPFAM" id="SSF56808">
    <property type="entry name" value="Ribosomal protein L1"/>
    <property type="match status" value="1"/>
</dbReference>
<dbReference type="Gene3D" id="3.40.50.790">
    <property type="match status" value="1"/>
</dbReference>
<evidence type="ECO:0000313" key="3">
    <source>
        <dbReference type="Proteomes" id="UP000826234"/>
    </source>
</evidence>
<comment type="caution">
    <text evidence="2">The sequence shown here is derived from an EMBL/GenBank/DDBJ whole genome shotgun (WGS) entry which is preliminary data.</text>
</comment>
<dbReference type="CDD" id="cd00403">
    <property type="entry name" value="Ribosomal_L1"/>
    <property type="match status" value="1"/>
</dbReference>
<proteinExistence type="predicted"/>
<organism evidence="2 3">
    <name type="scientific">Phrynosoma platyrhinos</name>
    <name type="common">Desert horned lizard</name>
    <dbReference type="NCBI Taxonomy" id="52577"/>
    <lineage>
        <taxon>Eukaryota</taxon>
        <taxon>Metazoa</taxon>
        <taxon>Chordata</taxon>
        <taxon>Craniata</taxon>
        <taxon>Vertebrata</taxon>
        <taxon>Euteleostomi</taxon>
        <taxon>Lepidosauria</taxon>
        <taxon>Squamata</taxon>
        <taxon>Bifurcata</taxon>
        <taxon>Unidentata</taxon>
        <taxon>Episquamata</taxon>
        <taxon>Toxicofera</taxon>
        <taxon>Iguania</taxon>
        <taxon>Phrynosomatidae</taxon>
        <taxon>Phrynosomatinae</taxon>
        <taxon>Phrynosoma</taxon>
    </lineage>
</organism>
<evidence type="ECO:0000313" key="2">
    <source>
        <dbReference type="EMBL" id="KAH0631875.1"/>
    </source>
</evidence>
<dbReference type="Pfam" id="PF00687">
    <property type="entry name" value="Ribosomal_L1"/>
    <property type="match status" value="1"/>
</dbReference>
<dbReference type="InterPro" id="IPR028364">
    <property type="entry name" value="Ribosomal_uL1/biogenesis"/>
</dbReference>
<dbReference type="InterPro" id="IPR016095">
    <property type="entry name" value="Ribosomal_uL1_3-a/b-sand"/>
</dbReference>
<dbReference type="Proteomes" id="UP000826234">
    <property type="component" value="Unassembled WGS sequence"/>
</dbReference>
<protein>
    <recommendedName>
        <fullName evidence="4">Ribosomal L1 domain-containing protein 1</fullName>
    </recommendedName>
</protein>
<feature type="compositionally biased region" description="Basic and acidic residues" evidence="1">
    <location>
        <begin position="331"/>
        <end position="343"/>
    </location>
</feature>
<feature type="region of interest" description="Disordered" evidence="1">
    <location>
        <begin position="190"/>
        <end position="386"/>
    </location>
</feature>
<sequence>MDPRGEEILLRPLDPGQIKKAALALLAWSKNEKKTAQKLLLNEDQKFFLMFTVWKIPQREQIIKIPLPHNIQPATVEVISYKTLKKEYKPFEAKRRLLARFTLFLSDDRIRRLLPSHIGKHFYKSKKAPLSVNLRAKNLAKEINKHIQGTILPVTNKGCCYAAHIGHTGMDAEKISENIVAAAKVIAAKAPQGAQAQKKKKKTNIKKKGDSTTNAKGDSTTIINESDAPDARRPDLEMVCISATGESEEEDGEIPQLVPIETSSSVKRKKVVQPSPAPGRKVKPDTKGSPTLFGKRKKFPSLGTPEVHLEIPGDGSGLQTPNLLKQYKMSETPKQKGSEKKQGGETQKPAAKSSQTPKMVKTLRSSKKIPKTPAQELKKVKVPQLA</sequence>
<gene>
    <name evidence="2" type="ORF">JD844_019768</name>
</gene>
<name>A0ABQ7TPY8_PHRPL</name>